<comment type="caution">
    <text evidence="1">The sequence shown here is derived from an EMBL/GenBank/DDBJ whole genome shotgun (WGS) entry which is preliminary data.</text>
</comment>
<keyword evidence="1" id="KW-0418">Kinase</keyword>
<dbReference type="Proteomes" id="UP000305401">
    <property type="component" value="Unassembled WGS sequence"/>
</dbReference>
<sequence length="197" mass="21582">MGKTTRLIAITGGIGSGKSVVSKVLLSMGKHVYDCDSRAKSIVDSSAEIKMRIACEVSAEAVGPDGVVDRAKLAEVVFADRNALNRLNAIVHAAVIDDIENWRVGLPDNTDTAWVESAIIYESGIDRIVDCVWLVEAPEDLRIKRVMARNGVSADDVKKRIDAQNRTCDYVRHSCIQTILNDSLAPLLPQIQRLLQK</sequence>
<proteinExistence type="predicted"/>
<organism evidence="1 2">
    <name type="scientific">Muribaculum caecicola</name>
    <dbReference type="NCBI Taxonomy" id="3038144"/>
    <lineage>
        <taxon>Bacteria</taxon>
        <taxon>Pseudomonadati</taxon>
        <taxon>Bacteroidota</taxon>
        <taxon>Bacteroidia</taxon>
        <taxon>Bacteroidales</taxon>
        <taxon>Muribaculaceae</taxon>
        <taxon>Muribaculum</taxon>
    </lineage>
</organism>
<keyword evidence="2" id="KW-1185">Reference proteome</keyword>
<accession>A0AC61S8B4</accession>
<dbReference type="EC" id="2.7.1.24" evidence="1"/>
<dbReference type="EMBL" id="SSTG01000001">
    <property type="protein sequence ID" value="THG55395.1"/>
    <property type="molecule type" value="Genomic_DNA"/>
</dbReference>
<evidence type="ECO:0000313" key="1">
    <source>
        <dbReference type="EMBL" id="THG55395.1"/>
    </source>
</evidence>
<reference evidence="1" key="1">
    <citation type="submission" date="2019-04" db="EMBL/GenBank/DDBJ databases">
        <title>Microbes associate with the intestines of laboratory mice.</title>
        <authorList>
            <person name="Navarre W."/>
            <person name="Wong E."/>
            <person name="Huang K.C."/>
            <person name="Tropini C."/>
            <person name="Ng K."/>
            <person name="Yu B."/>
        </authorList>
    </citation>
    <scope>NUCLEOTIDE SEQUENCE</scope>
    <source>
        <strain evidence="1">NM86_A22</strain>
    </source>
</reference>
<keyword evidence="1" id="KW-0808">Transferase</keyword>
<protein>
    <submittedName>
        <fullName evidence="1">Dephospho-CoA kinase</fullName>
        <ecNumber evidence="1">2.7.1.24</ecNumber>
    </submittedName>
</protein>
<name>A0AC61S8B4_9BACT</name>
<gene>
    <name evidence="1" type="primary">coaE</name>
    <name evidence="1" type="ORF">E5990_00075</name>
</gene>
<evidence type="ECO:0000313" key="2">
    <source>
        <dbReference type="Proteomes" id="UP000305401"/>
    </source>
</evidence>